<feature type="binding site" evidence="9">
    <location>
        <position position="260"/>
    </location>
    <ligand>
        <name>NAD(+)</name>
        <dbReference type="ChEBI" id="CHEBI:57540"/>
    </ligand>
</feature>
<dbReference type="PANTHER" id="PTHR43014">
    <property type="entry name" value="MERCURIC REDUCTASE"/>
    <property type="match status" value="1"/>
</dbReference>
<dbReference type="GO" id="GO:0004497">
    <property type="term" value="F:monooxygenase activity"/>
    <property type="evidence" value="ECO:0007669"/>
    <property type="project" value="UniProtKB-KW"/>
</dbReference>
<keyword evidence="6" id="KW-1015">Disulfide bond</keyword>
<dbReference type="PIRSF" id="PIRSF000350">
    <property type="entry name" value="Mercury_reductase_MerA"/>
    <property type="match status" value="1"/>
</dbReference>
<evidence type="ECO:0000313" key="15">
    <source>
        <dbReference type="Proteomes" id="UP000461880"/>
    </source>
</evidence>
<evidence type="ECO:0000313" key="14">
    <source>
        <dbReference type="EMBL" id="MSS59071.1"/>
    </source>
</evidence>
<dbReference type="PROSITE" id="PS00076">
    <property type="entry name" value="PYRIDINE_REDOX_1"/>
    <property type="match status" value="1"/>
</dbReference>
<evidence type="ECO:0000256" key="1">
    <source>
        <dbReference type="ARBA" id="ARBA00007532"/>
    </source>
</evidence>
<keyword evidence="9" id="KW-0547">Nucleotide-binding</keyword>
<dbReference type="Pfam" id="PF02852">
    <property type="entry name" value="Pyr_redox_dim"/>
    <property type="match status" value="1"/>
</dbReference>
<dbReference type="InterPro" id="IPR016156">
    <property type="entry name" value="FAD/NAD-linked_Rdtase_dimer_sf"/>
</dbReference>
<dbReference type="InterPro" id="IPR004099">
    <property type="entry name" value="Pyr_nucl-diS_OxRdtase_dimer"/>
</dbReference>
<feature type="binding site" evidence="9">
    <location>
        <position position="53"/>
    </location>
    <ligand>
        <name>FAD</name>
        <dbReference type="ChEBI" id="CHEBI:57692"/>
    </ligand>
</feature>
<dbReference type="EMBL" id="VUMN01000022">
    <property type="protein sequence ID" value="MSS59071.1"/>
    <property type="molecule type" value="Genomic_DNA"/>
</dbReference>
<keyword evidence="14" id="KW-0503">Monooxygenase</keyword>
<dbReference type="AlphaFoldDB" id="A0A7X2NTP4"/>
<dbReference type="InterPro" id="IPR023753">
    <property type="entry name" value="FAD/NAD-binding_dom"/>
</dbReference>
<feature type="binding site" evidence="9">
    <location>
        <position position="301"/>
    </location>
    <ligand>
        <name>FAD</name>
        <dbReference type="ChEBI" id="CHEBI:57692"/>
    </ligand>
</feature>
<dbReference type="InterPro" id="IPR001100">
    <property type="entry name" value="Pyr_nuc-diS_OxRdtase"/>
</dbReference>
<organism evidence="14 15">
    <name type="scientific">Stecheria intestinalis</name>
    <dbReference type="NCBI Taxonomy" id="2606630"/>
    <lineage>
        <taxon>Bacteria</taxon>
        <taxon>Bacillati</taxon>
        <taxon>Bacillota</taxon>
        <taxon>Erysipelotrichia</taxon>
        <taxon>Erysipelotrichales</taxon>
        <taxon>Erysipelotrichaceae</taxon>
        <taxon>Stecheria</taxon>
    </lineage>
</organism>
<keyword evidence="7 11" id="KW-0676">Redox-active center</keyword>
<evidence type="ECO:0000256" key="2">
    <source>
        <dbReference type="ARBA" id="ARBA00022630"/>
    </source>
</evidence>
<dbReference type="Gene3D" id="3.30.390.30">
    <property type="match status" value="1"/>
</dbReference>
<feature type="domain" description="FAD/NAD(P)-binding" evidence="13">
    <location>
        <begin position="5"/>
        <end position="309"/>
    </location>
</feature>
<gene>
    <name evidence="14" type="ORF">FYJ51_09180</name>
</gene>
<keyword evidence="5 11" id="KW-0560">Oxidoreductase</keyword>
<feature type="active site" description="Proton acceptor" evidence="8">
    <location>
        <position position="434"/>
    </location>
</feature>
<dbReference type="GO" id="GO:0050660">
    <property type="term" value="F:flavin adenine dinucleotide binding"/>
    <property type="evidence" value="ECO:0007669"/>
    <property type="project" value="TreeGrafter"/>
</dbReference>
<dbReference type="GO" id="GO:0016668">
    <property type="term" value="F:oxidoreductase activity, acting on a sulfur group of donors, NAD(P) as acceptor"/>
    <property type="evidence" value="ECO:0007669"/>
    <property type="project" value="InterPro"/>
</dbReference>
<dbReference type="InterPro" id="IPR036188">
    <property type="entry name" value="FAD/NAD-bd_sf"/>
</dbReference>
<feature type="binding site" evidence="9">
    <location>
        <begin position="136"/>
        <end position="138"/>
    </location>
    <ligand>
        <name>FAD</name>
        <dbReference type="ChEBI" id="CHEBI:57692"/>
    </ligand>
</feature>
<dbReference type="InterPro" id="IPR012999">
    <property type="entry name" value="Pyr_OxRdtase_I_AS"/>
</dbReference>
<dbReference type="Gene3D" id="3.50.50.60">
    <property type="entry name" value="FAD/NAD(P)-binding domain"/>
    <property type="match status" value="2"/>
</dbReference>
<feature type="domain" description="Pyridine nucleotide-disulphide oxidoreductase dimerisation" evidence="12">
    <location>
        <begin position="339"/>
        <end position="443"/>
    </location>
</feature>
<evidence type="ECO:0000256" key="3">
    <source>
        <dbReference type="ARBA" id="ARBA00022827"/>
    </source>
</evidence>
<comment type="cofactor">
    <cofactor evidence="9">
        <name>FAD</name>
        <dbReference type="ChEBI" id="CHEBI:57692"/>
    </cofactor>
    <text evidence="9">Binds 1 FAD per subunit.</text>
</comment>
<evidence type="ECO:0000256" key="4">
    <source>
        <dbReference type="ARBA" id="ARBA00022857"/>
    </source>
</evidence>
<keyword evidence="15" id="KW-1185">Reference proteome</keyword>
<evidence type="ECO:0000256" key="5">
    <source>
        <dbReference type="ARBA" id="ARBA00023002"/>
    </source>
</evidence>
<feature type="binding site" evidence="9">
    <location>
        <begin position="174"/>
        <end position="181"/>
    </location>
    <ligand>
        <name>NAD(+)</name>
        <dbReference type="ChEBI" id="CHEBI:57540"/>
    </ligand>
</feature>
<evidence type="ECO:0000256" key="10">
    <source>
        <dbReference type="PIRSR" id="PIRSR000350-4"/>
    </source>
</evidence>
<comment type="similarity">
    <text evidence="1 11">Belongs to the class-I pyridine nucleotide-disulfide oxidoreductase family.</text>
</comment>
<keyword evidence="9" id="KW-0520">NAD</keyword>
<dbReference type="SUPFAM" id="SSF51905">
    <property type="entry name" value="FAD/NAD(P)-binding domain"/>
    <property type="match status" value="1"/>
</dbReference>
<evidence type="ECO:0000256" key="11">
    <source>
        <dbReference type="RuleBase" id="RU003691"/>
    </source>
</evidence>
<keyword evidence="3 9" id="KW-0274">FAD</keyword>
<keyword evidence="2 11" id="KW-0285">Flavoprotein</keyword>
<keyword evidence="4" id="KW-0521">NADP</keyword>
<evidence type="ECO:0000259" key="12">
    <source>
        <dbReference type="Pfam" id="PF02852"/>
    </source>
</evidence>
<feature type="disulfide bond" description="Redox-active" evidence="10">
    <location>
        <begin position="44"/>
        <end position="49"/>
    </location>
</feature>
<dbReference type="PRINTS" id="PR00368">
    <property type="entry name" value="FADPNR"/>
</dbReference>
<dbReference type="SUPFAM" id="SSF55424">
    <property type="entry name" value="FAD/NAD-linked reductases, dimerisation (C-terminal) domain"/>
    <property type="match status" value="1"/>
</dbReference>
<evidence type="ECO:0000256" key="8">
    <source>
        <dbReference type="PIRSR" id="PIRSR000350-2"/>
    </source>
</evidence>
<dbReference type="GO" id="GO:0003955">
    <property type="term" value="F:NAD(P)H dehydrogenase (quinone) activity"/>
    <property type="evidence" value="ECO:0007669"/>
    <property type="project" value="TreeGrafter"/>
</dbReference>
<evidence type="ECO:0000259" key="13">
    <source>
        <dbReference type="Pfam" id="PF07992"/>
    </source>
</evidence>
<dbReference type="Proteomes" id="UP000461880">
    <property type="component" value="Unassembled WGS sequence"/>
</dbReference>
<dbReference type="PANTHER" id="PTHR43014:SF4">
    <property type="entry name" value="PYRIDINE NUCLEOTIDE-DISULFIDE OXIDOREDUCTASE RCLA-RELATED"/>
    <property type="match status" value="1"/>
</dbReference>
<protein>
    <submittedName>
        <fullName evidence="14">SidA/IucD/PvdA family monooxygenase</fullName>
    </submittedName>
</protein>
<accession>A0A7X2NTP4</accession>
<proteinExistence type="inferred from homology"/>
<comment type="caution">
    <text evidence="14">The sequence shown here is derived from an EMBL/GenBank/DDBJ whole genome shotgun (WGS) entry which is preliminary data.</text>
</comment>
<evidence type="ECO:0000256" key="9">
    <source>
        <dbReference type="PIRSR" id="PIRSR000350-3"/>
    </source>
</evidence>
<dbReference type="Pfam" id="PF07992">
    <property type="entry name" value="Pyr_redox_2"/>
    <property type="match status" value="1"/>
</dbReference>
<evidence type="ECO:0000256" key="7">
    <source>
        <dbReference type="ARBA" id="ARBA00023284"/>
    </source>
</evidence>
<reference evidence="14 15" key="1">
    <citation type="submission" date="2019-08" db="EMBL/GenBank/DDBJ databases">
        <title>In-depth cultivation of the pig gut microbiome towards novel bacterial diversity and tailored functional studies.</title>
        <authorList>
            <person name="Wylensek D."/>
            <person name="Hitch T.C.A."/>
            <person name="Clavel T."/>
        </authorList>
    </citation>
    <scope>NUCLEOTIDE SEQUENCE [LARGE SCALE GENOMIC DNA]</scope>
    <source>
        <strain evidence="14 15">Oil+RF-744-GAM-WT-6</strain>
    </source>
</reference>
<name>A0A7X2NTP4_9FIRM</name>
<dbReference type="RefSeq" id="WP_154505169.1">
    <property type="nucleotide sequence ID" value="NZ_VUMN01000022.1"/>
</dbReference>
<evidence type="ECO:0000256" key="6">
    <source>
        <dbReference type="ARBA" id="ARBA00023157"/>
    </source>
</evidence>
<dbReference type="PRINTS" id="PR00411">
    <property type="entry name" value="PNDRDTASEI"/>
</dbReference>
<sequence length="447" mass="48579">MITEYDVLIAGFGKAGKTIAAKLAAAGRKVALIEKDPGMYGGTCINVGCIPSKRLIEDAMHSPDGPLEEKAEYYRRAIAEKRILTAALRKANYDKLIAAGVSVIDGTASFEDAFHLAVDTAEGRILLQGKQIIINTGSVPVIPPIPGADQSRYVHVSETLMDLETLPEHLIIVGGGYIGLEFASMYREFGSSVTVLQDQKEFLPKEDEDLAASIRSVLERKGVRIITGARISGIQENVLAYEADGKSETLQADAILLATGRRPNTADLHCERAGIALNARGGIETDEHLRTAQRHIWAAGDVLGKLQFTYLSLDDSRIILDDMNGSGTRTIENRGAFSYSVFLDPPFSRVGLNEKEAQREGIGYRTVSLPASSVPKAKVLRKQEGMLKALITEDGTILGAELFCAESPEMINLVKLAMDKNLKADVLKNFIFTHPTMSESLNDLFSL</sequence>